<organism evidence="1 2">
    <name type="scientific">Pendulispora rubella</name>
    <dbReference type="NCBI Taxonomy" id="2741070"/>
    <lineage>
        <taxon>Bacteria</taxon>
        <taxon>Pseudomonadati</taxon>
        <taxon>Myxococcota</taxon>
        <taxon>Myxococcia</taxon>
        <taxon>Myxococcales</taxon>
        <taxon>Sorangiineae</taxon>
        <taxon>Pendulisporaceae</taxon>
        <taxon>Pendulispora</taxon>
    </lineage>
</organism>
<sequence length="88" mass="9553">MADGELQTATHAILFEEVAAESTRCDVCDRQVEQVEGDPDGYAVGGSGLYVWTRGEEVRYEEPPLCGRCGTAIGVMALAQWDLEEDEG</sequence>
<evidence type="ECO:0000313" key="1">
    <source>
        <dbReference type="EMBL" id="WXB08872.1"/>
    </source>
</evidence>
<evidence type="ECO:0000313" key="2">
    <source>
        <dbReference type="Proteomes" id="UP001374803"/>
    </source>
</evidence>
<reference evidence="1" key="1">
    <citation type="submission" date="2021-12" db="EMBL/GenBank/DDBJ databases">
        <title>Discovery of the Pendulisporaceae a myxobacterial family with distinct sporulation behavior and unique specialized metabolism.</title>
        <authorList>
            <person name="Garcia R."/>
            <person name="Popoff A."/>
            <person name="Bader C.D."/>
            <person name="Loehr J."/>
            <person name="Walesch S."/>
            <person name="Walt C."/>
            <person name="Boldt J."/>
            <person name="Bunk B."/>
            <person name="Haeckl F.J.F.P.J."/>
            <person name="Gunesch A.P."/>
            <person name="Birkelbach J."/>
            <person name="Nuebel U."/>
            <person name="Pietschmann T."/>
            <person name="Bach T."/>
            <person name="Mueller R."/>
        </authorList>
    </citation>
    <scope>NUCLEOTIDE SEQUENCE</scope>
    <source>
        <strain evidence="1">MSr11367</strain>
    </source>
</reference>
<name>A0ABZ2LD63_9BACT</name>
<accession>A0ABZ2LD63</accession>
<proteinExistence type="predicted"/>
<protein>
    <submittedName>
        <fullName evidence="1">Uncharacterized protein</fullName>
    </submittedName>
</protein>
<dbReference type="RefSeq" id="WP_394838548.1">
    <property type="nucleotide sequence ID" value="NZ_CP089929.1"/>
</dbReference>
<dbReference type="EMBL" id="CP089983">
    <property type="protein sequence ID" value="WXB08872.1"/>
    <property type="molecule type" value="Genomic_DNA"/>
</dbReference>
<dbReference type="Proteomes" id="UP001374803">
    <property type="component" value="Chromosome"/>
</dbReference>
<gene>
    <name evidence="1" type="ORF">LVJ94_16735</name>
</gene>
<keyword evidence="2" id="KW-1185">Reference proteome</keyword>